<organism evidence="3 4">
    <name type="scientific">Cercospora kikuchii</name>
    <dbReference type="NCBI Taxonomy" id="84275"/>
    <lineage>
        <taxon>Eukaryota</taxon>
        <taxon>Fungi</taxon>
        <taxon>Dikarya</taxon>
        <taxon>Ascomycota</taxon>
        <taxon>Pezizomycotina</taxon>
        <taxon>Dothideomycetes</taxon>
        <taxon>Dothideomycetidae</taxon>
        <taxon>Mycosphaerellales</taxon>
        <taxon>Mycosphaerellaceae</taxon>
        <taxon>Cercospora</taxon>
    </lineage>
</organism>
<dbReference type="PANTHER" id="PTHR24148:SF73">
    <property type="entry name" value="HET DOMAIN PROTEIN (AFU_ORTHOLOGUE AFUA_8G01020)"/>
    <property type="match status" value="1"/>
</dbReference>
<feature type="compositionally biased region" description="Acidic residues" evidence="1">
    <location>
        <begin position="1"/>
        <end position="14"/>
    </location>
</feature>
<dbReference type="InterPro" id="IPR052895">
    <property type="entry name" value="HetReg/Transcr_Mod"/>
</dbReference>
<dbReference type="RefSeq" id="XP_044663084.1">
    <property type="nucleotide sequence ID" value="XM_044807149.1"/>
</dbReference>
<evidence type="ECO:0000313" key="4">
    <source>
        <dbReference type="Proteomes" id="UP000825890"/>
    </source>
</evidence>
<dbReference type="EMBL" id="BOLY01000008">
    <property type="protein sequence ID" value="GIZ48597.1"/>
    <property type="molecule type" value="Genomic_DNA"/>
</dbReference>
<dbReference type="Pfam" id="PF06985">
    <property type="entry name" value="HET"/>
    <property type="match status" value="1"/>
</dbReference>
<dbReference type="PANTHER" id="PTHR24148">
    <property type="entry name" value="ANKYRIN REPEAT DOMAIN-CONTAINING PROTEIN 39 HOMOLOG-RELATED"/>
    <property type="match status" value="1"/>
</dbReference>
<accession>A0A9P3CSN2</accession>
<dbReference type="OrthoDB" id="3773119at2759"/>
<feature type="region of interest" description="Disordered" evidence="1">
    <location>
        <begin position="746"/>
        <end position="768"/>
    </location>
</feature>
<name>A0A9P3CSN2_9PEZI</name>
<dbReference type="Proteomes" id="UP000825890">
    <property type="component" value="Unassembled WGS sequence"/>
</dbReference>
<evidence type="ECO:0000259" key="2">
    <source>
        <dbReference type="Pfam" id="PF06985"/>
    </source>
</evidence>
<proteinExistence type="predicted"/>
<keyword evidence="4" id="KW-1185">Reference proteome</keyword>
<feature type="domain" description="Heterokaryon incompatibility" evidence="2">
    <location>
        <begin position="61"/>
        <end position="238"/>
    </location>
</feature>
<dbReference type="InterPro" id="IPR010730">
    <property type="entry name" value="HET"/>
</dbReference>
<dbReference type="GeneID" id="68297225"/>
<comment type="caution">
    <text evidence="3">The sequence shown here is derived from an EMBL/GenBank/DDBJ whole genome shotgun (WGS) entry which is preliminary data.</text>
</comment>
<gene>
    <name evidence="3" type="ORF">CKM354_001165000</name>
</gene>
<dbReference type="AlphaFoldDB" id="A0A9P3CSN2"/>
<evidence type="ECO:0000256" key="1">
    <source>
        <dbReference type="SAM" id="MobiDB-lite"/>
    </source>
</evidence>
<evidence type="ECO:0000313" key="3">
    <source>
        <dbReference type="EMBL" id="GIZ48597.1"/>
    </source>
</evidence>
<protein>
    <recommendedName>
        <fullName evidence="2">Heterokaryon incompatibility domain-containing protein</fullName>
    </recommendedName>
</protein>
<sequence length="813" mass="92190">MDIDNQDGREETDEGSPTFEYTPFASSSQAFRLLRFAPGSSSTSPISLLMGKWSQNKAPSYAALSYTWGPPEPRSNILVNGRRMKVREHCLLALRQLRSMLQPSAWFWIDAICINQEDVDEKSSQVQFMGEIYKNADEVLVSVGDHDDASKILLGLLLELESEMLQEHQRRSAGRPKSPIFGDRMLSSAARPGSGDVDAPPWFRWYQQLPFEKASEVLEVLERFAKRPYWRRLWILQETMLATKIRLLCGFTVVSWKTLSLFCDDIFSSLSGSDFPNARKHIFEPLKVIGFVNVVQKTDPSKVIGRAERASEKYEELKRDLRRSHMRTLLLNRNKGPWTPKAAHLPHILKDNRERLCSDSRDRIYGFLHLVNGTPEMEVDYRLSPVRVGIEAVKYFQPQKNLARAKRSPLHFDYRTDFLLGDYITLLQQEVGIDRQSQDFMRIAMSRLGLGGQRHLTAPPSANVSLPYGWSVYHSEFSDLKKWHPHDRPQKKVVDPNFLAEKCSVITRNDNGNLSVPITVFSKDWSNLMQVMTAYDEQKVNQAVAKCISSAQELWPKMPPLPLHGTLLSKGNCRRQGVIVGLCSGNTLDGDVLARPVNKNDMLHALILRPGIRTTLQGFQETLYEIVGQAILMRGCQSDDDTSTSLWAPAKCTNLWPHVAFTVIWGIEDAFLFYSNEADELKQAVVHDEDAGFTWHMENNEYRAAKPAVPVDFVESSMRLVTNVTSHRYSSYAIVNNALRRATDQAARDAEDTYDGGSENGSDEFDPVLQEMDRLHDIIRSRKAADVESDDEIEEIACALNDIVDMHGGACRS</sequence>
<feature type="region of interest" description="Disordered" evidence="1">
    <location>
        <begin position="1"/>
        <end position="20"/>
    </location>
</feature>
<reference evidence="3 4" key="1">
    <citation type="submission" date="2021-01" db="EMBL/GenBank/DDBJ databases">
        <title>Cercospora kikuchii MAFF 305040 whole genome shotgun sequence.</title>
        <authorList>
            <person name="Kashiwa T."/>
            <person name="Suzuki T."/>
        </authorList>
    </citation>
    <scope>NUCLEOTIDE SEQUENCE [LARGE SCALE GENOMIC DNA]</scope>
    <source>
        <strain evidence="3 4">MAFF 305040</strain>
    </source>
</reference>